<evidence type="ECO:0000256" key="1">
    <source>
        <dbReference type="ARBA" id="ARBA00010552"/>
    </source>
</evidence>
<dbReference type="Proteomes" id="UP000317940">
    <property type="component" value="Unassembled WGS sequence"/>
</dbReference>
<name>A0A561UBA1_9ACTN</name>
<dbReference type="InterPro" id="IPR006175">
    <property type="entry name" value="YjgF/YER057c/UK114"/>
</dbReference>
<dbReference type="PANTHER" id="PTHR11803">
    <property type="entry name" value="2-IMINOBUTANOATE/2-IMINOPROPANOATE DEAMINASE RIDA"/>
    <property type="match status" value="1"/>
</dbReference>
<dbReference type="EMBL" id="VIWT01000001">
    <property type="protein sequence ID" value="TWF96647.1"/>
    <property type="molecule type" value="Genomic_DNA"/>
</dbReference>
<comment type="similarity">
    <text evidence="1">Belongs to the RutC family.</text>
</comment>
<organism evidence="3 4">
    <name type="scientific">Kitasatospora viridis</name>
    <dbReference type="NCBI Taxonomy" id="281105"/>
    <lineage>
        <taxon>Bacteria</taxon>
        <taxon>Bacillati</taxon>
        <taxon>Actinomycetota</taxon>
        <taxon>Actinomycetes</taxon>
        <taxon>Kitasatosporales</taxon>
        <taxon>Streptomycetaceae</taxon>
        <taxon>Kitasatospora</taxon>
    </lineage>
</organism>
<proteinExistence type="inferred from homology"/>
<dbReference type="SUPFAM" id="SSF55298">
    <property type="entry name" value="YjgF-like"/>
    <property type="match status" value="1"/>
</dbReference>
<keyword evidence="4" id="KW-1185">Reference proteome</keyword>
<dbReference type="Pfam" id="PF01042">
    <property type="entry name" value="Ribonuc_L-PSP"/>
    <property type="match status" value="1"/>
</dbReference>
<dbReference type="Gene3D" id="3.30.1330.40">
    <property type="entry name" value="RutC-like"/>
    <property type="match status" value="1"/>
</dbReference>
<dbReference type="AlphaFoldDB" id="A0A561UBA1"/>
<evidence type="ECO:0000313" key="4">
    <source>
        <dbReference type="Proteomes" id="UP000317940"/>
    </source>
</evidence>
<dbReference type="GO" id="GO:0019239">
    <property type="term" value="F:deaminase activity"/>
    <property type="evidence" value="ECO:0007669"/>
    <property type="project" value="TreeGrafter"/>
</dbReference>
<dbReference type="InterPro" id="IPR035959">
    <property type="entry name" value="RutC-like_sf"/>
</dbReference>
<dbReference type="PANTHER" id="PTHR11803:SF58">
    <property type="entry name" value="PROTEIN HMF1-RELATED"/>
    <property type="match status" value="1"/>
</dbReference>
<evidence type="ECO:0000256" key="2">
    <source>
        <dbReference type="SAM" id="MobiDB-lite"/>
    </source>
</evidence>
<accession>A0A561UBA1</accession>
<reference evidence="3 4" key="1">
    <citation type="submission" date="2019-06" db="EMBL/GenBank/DDBJ databases">
        <title>Sequencing the genomes of 1000 actinobacteria strains.</title>
        <authorList>
            <person name="Klenk H.-P."/>
        </authorList>
    </citation>
    <scope>NUCLEOTIDE SEQUENCE [LARGE SCALE GENOMIC DNA]</scope>
    <source>
        <strain evidence="3 4">DSM 44826</strain>
    </source>
</reference>
<dbReference type="GO" id="GO:0005829">
    <property type="term" value="C:cytosol"/>
    <property type="evidence" value="ECO:0007669"/>
    <property type="project" value="TreeGrafter"/>
</dbReference>
<sequence length="161" mass="16217">MSENVHLVAPEGLAPGNGYSHVAWGTGRTIAVSGQVAFDEKGELVGPGDPEAQARQVFENLGRALAAAGATFADVLKLTFYVTDRDQLPALRVARDAVIDTERPPASTAMVVAGLFRPDVLVEVDALAVVPADAPAGTTGTTGAAAATSTATAATSEGSSA</sequence>
<comment type="caution">
    <text evidence="3">The sequence shown here is derived from an EMBL/GenBank/DDBJ whole genome shotgun (WGS) entry which is preliminary data.</text>
</comment>
<feature type="region of interest" description="Disordered" evidence="2">
    <location>
        <begin position="135"/>
        <end position="161"/>
    </location>
</feature>
<dbReference type="CDD" id="cd00448">
    <property type="entry name" value="YjgF_YER057c_UK114_family"/>
    <property type="match status" value="1"/>
</dbReference>
<evidence type="ECO:0000313" key="3">
    <source>
        <dbReference type="EMBL" id="TWF96647.1"/>
    </source>
</evidence>
<protein>
    <submittedName>
        <fullName evidence="3">Enamine deaminase RidA (YjgF/YER057c/UK114 family)</fullName>
    </submittedName>
</protein>
<gene>
    <name evidence="3" type="ORF">FHX73_11419</name>
</gene>